<evidence type="ECO:0000256" key="2">
    <source>
        <dbReference type="SAM" id="MobiDB-lite"/>
    </source>
</evidence>
<dbReference type="EMBL" id="BJHW01000001">
    <property type="protein sequence ID" value="GDY49645.1"/>
    <property type="molecule type" value="Genomic_DNA"/>
</dbReference>
<dbReference type="Gene3D" id="1.10.10.10">
    <property type="entry name" value="Winged helix-like DNA-binding domain superfamily/Winged helix DNA-binding domain"/>
    <property type="match status" value="1"/>
</dbReference>
<dbReference type="GO" id="GO:0000160">
    <property type="term" value="P:phosphorelay signal transduction system"/>
    <property type="evidence" value="ECO:0007669"/>
    <property type="project" value="UniProtKB-KW"/>
</dbReference>
<keyword evidence="1" id="KW-0902">Two-component regulatory system</keyword>
<accession>A0A4D4KL13</accession>
<reference evidence="4 5" key="1">
    <citation type="journal article" date="2020" name="Int. J. Syst. Evol. Microbiol.">
        <title>Reclassification of Streptomyces castelarensis and Streptomyces sporoclivatus as later heterotypic synonyms of Streptomyces antimycoticus.</title>
        <authorList>
            <person name="Komaki H."/>
            <person name="Tamura T."/>
        </authorList>
    </citation>
    <scope>NUCLEOTIDE SEQUENCE [LARGE SCALE GENOMIC DNA]</scope>
    <source>
        <strain evidence="4 5">NBRC 13459</strain>
    </source>
</reference>
<name>A0A4D4KL13_STRVO</name>
<gene>
    <name evidence="4" type="ORF">SVIO_002680</name>
</gene>
<dbReference type="InterPro" id="IPR036388">
    <property type="entry name" value="WH-like_DNA-bd_sf"/>
</dbReference>
<dbReference type="InterPro" id="IPR005158">
    <property type="entry name" value="BTAD"/>
</dbReference>
<feature type="region of interest" description="Disordered" evidence="2">
    <location>
        <begin position="225"/>
        <end position="285"/>
    </location>
</feature>
<protein>
    <recommendedName>
        <fullName evidence="3">Bacterial transcriptional activator domain-containing protein</fullName>
    </recommendedName>
</protein>
<evidence type="ECO:0000313" key="5">
    <source>
        <dbReference type="Proteomes" id="UP000301309"/>
    </source>
</evidence>
<evidence type="ECO:0000259" key="3">
    <source>
        <dbReference type="SMART" id="SM01043"/>
    </source>
</evidence>
<dbReference type="Gene3D" id="1.25.40.10">
    <property type="entry name" value="Tetratricopeptide repeat domain"/>
    <property type="match status" value="1"/>
</dbReference>
<keyword evidence="5" id="KW-1185">Reference proteome</keyword>
<dbReference type="SMART" id="SM01043">
    <property type="entry name" value="BTAD"/>
    <property type="match status" value="1"/>
</dbReference>
<dbReference type="InterPro" id="IPR011990">
    <property type="entry name" value="TPR-like_helical_dom_sf"/>
</dbReference>
<comment type="caution">
    <text evidence="4">The sequence shown here is derived from an EMBL/GenBank/DDBJ whole genome shotgun (WGS) entry which is preliminary data.</text>
</comment>
<dbReference type="AlphaFoldDB" id="A0A4D4KL13"/>
<feature type="domain" description="Bacterial transcriptional activator" evidence="3">
    <location>
        <begin position="90"/>
        <end position="231"/>
    </location>
</feature>
<proteinExistence type="predicted"/>
<evidence type="ECO:0000313" key="4">
    <source>
        <dbReference type="EMBL" id="GDY49645.1"/>
    </source>
</evidence>
<organism evidence="4 5">
    <name type="scientific">Streptomyces violaceusniger</name>
    <dbReference type="NCBI Taxonomy" id="68280"/>
    <lineage>
        <taxon>Bacteria</taxon>
        <taxon>Bacillati</taxon>
        <taxon>Actinomycetota</taxon>
        <taxon>Actinomycetes</taxon>
        <taxon>Kitasatosporales</taxon>
        <taxon>Streptomycetaceae</taxon>
        <taxon>Streptomyces</taxon>
        <taxon>Streptomyces violaceusniger group</taxon>
    </lineage>
</organism>
<dbReference type="InterPro" id="IPR051677">
    <property type="entry name" value="AfsR-DnrI-RedD_regulator"/>
</dbReference>
<dbReference type="Proteomes" id="UP000301309">
    <property type="component" value="Unassembled WGS sequence"/>
</dbReference>
<dbReference type="SUPFAM" id="SSF48452">
    <property type="entry name" value="TPR-like"/>
    <property type="match status" value="1"/>
</dbReference>
<dbReference type="PANTHER" id="PTHR35807">
    <property type="entry name" value="TRANSCRIPTIONAL REGULATOR REDD-RELATED"/>
    <property type="match status" value="1"/>
</dbReference>
<dbReference type="Pfam" id="PF03704">
    <property type="entry name" value="BTAD"/>
    <property type="match status" value="1"/>
</dbReference>
<sequence>MTLRLLKSFALSVDQSRVPISSSAQRLLAFLALQNMPRSRTYVAGMLWPDVTASRANANLRSSLWRATRTGHQVIDASAQELAICKHIDVDIHVAATRAHRLLDMSRPCDDILTAQTREDLSADLLPEWSENEWVLVEQEQYHELRLYALEAMTERLTAAGRHGEAVAAGLAAVRAEPLRESAHRVLMNAHLAAGNRGAALRQYEQCRRVLLEELGLEPSQTLRNLVPAHSGAGTPPYRRPPGAGRRSGAPDTSGRLPSGEPDPGAGHGHLGPGRHRARVTHGSFRRFHRGLRALDGGDHRRQMGVAPHQCGVASVLIPLRVLTTHLD</sequence>
<feature type="compositionally biased region" description="Basic residues" evidence="2">
    <location>
        <begin position="273"/>
        <end position="285"/>
    </location>
</feature>
<feature type="compositionally biased region" description="Low complexity" evidence="2">
    <location>
        <begin position="232"/>
        <end position="251"/>
    </location>
</feature>
<evidence type="ECO:0000256" key="1">
    <source>
        <dbReference type="ARBA" id="ARBA00023012"/>
    </source>
</evidence>